<dbReference type="Gene3D" id="2.170.130.10">
    <property type="entry name" value="TonB-dependent receptor, plug domain"/>
    <property type="match status" value="1"/>
</dbReference>
<dbReference type="Pfam" id="PF07715">
    <property type="entry name" value="Plug"/>
    <property type="match status" value="1"/>
</dbReference>
<dbReference type="EMBL" id="FUZF01000009">
    <property type="protein sequence ID" value="SKB75979.1"/>
    <property type="molecule type" value="Genomic_DNA"/>
</dbReference>
<evidence type="ECO:0000256" key="5">
    <source>
        <dbReference type="ARBA" id="ARBA00023136"/>
    </source>
</evidence>
<proteinExistence type="inferred from homology"/>
<gene>
    <name evidence="10" type="ORF">SAMN05660841_02180</name>
</gene>
<dbReference type="InterPro" id="IPR012910">
    <property type="entry name" value="Plug_dom"/>
</dbReference>
<dbReference type="Proteomes" id="UP000190150">
    <property type="component" value="Unassembled WGS sequence"/>
</dbReference>
<dbReference type="NCBIfam" id="TIGR04056">
    <property type="entry name" value="OMP_RagA_SusC"/>
    <property type="match status" value="1"/>
</dbReference>
<evidence type="ECO:0000313" key="10">
    <source>
        <dbReference type="EMBL" id="SKB75979.1"/>
    </source>
</evidence>
<feature type="region of interest" description="Disordered" evidence="8">
    <location>
        <begin position="26"/>
        <end position="77"/>
    </location>
</feature>
<keyword evidence="6 7" id="KW-0998">Cell outer membrane</keyword>
<dbReference type="GO" id="GO:0009279">
    <property type="term" value="C:cell outer membrane"/>
    <property type="evidence" value="ECO:0007669"/>
    <property type="project" value="UniProtKB-SubCell"/>
</dbReference>
<evidence type="ECO:0000256" key="6">
    <source>
        <dbReference type="ARBA" id="ARBA00023237"/>
    </source>
</evidence>
<evidence type="ECO:0000256" key="7">
    <source>
        <dbReference type="PROSITE-ProRule" id="PRU01360"/>
    </source>
</evidence>
<organism evidence="10 11">
    <name type="scientific">Sphingobacterium nematocida</name>
    <dbReference type="NCBI Taxonomy" id="1513896"/>
    <lineage>
        <taxon>Bacteria</taxon>
        <taxon>Pseudomonadati</taxon>
        <taxon>Bacteroidota</taxon>
        <taxon>Sphingobacteriia</taxon>
        <taxon>Sphingobacteriales</taxon>
        <taxon>Sphingobacteriaceae</taxon>
        <taxon>Sphingobacterium</taxon>
    </lineage>
</organism>
<comment type="subcellular location">
    <subcellularLocation>
        <location evidence="1 7">Cell outer membrane</location>
        <topology evidence="1 7">Multi-pass membrane protein</topology>
    </subcellularLocation>
</comment>
<keyword evidence="5 7" id="KW-0472">Membrane</keyword>
<dbReference type="InterPro" id="IPR023996">
    <property type="entry name" value="TonB-dep_OMP_SusC/RagA"/>
</dbReference>
<dbReference type="STRING" id="1513896.SAMN05660841_02180"/>
<accession>A0A1T5DWG6</accession>
<comment type="similarity">
    <text evidence="7">Belongs to the TonB-dependent receptor family.</text>
</comment>
<dbReference type="Gene3D" id="2.40.170.20">
    <property type="entry name" value="TonB-dependent receptor, beta-barrel domain"/>
    <property type="match status" value="1"/>
</dbReference>
<evidence type="ECO:0000256" key="4">
    <source>
        <dbReference type="ARBA" id="ARBA00022692"/>
    </source>
</evidence>
<dbReference type="PROSITE" id="PS52016">
    <property type="entry name" value="TONB_DEPENDENT_REC_3"/>
    <property type="match status" value="1"/>
</dbReference>
<reference evidence="11" key="1">
    <citation type="submission" date="2017-02" db="EMBL/GenBank/DDBJ databases">
        <authorList>
            <person name="Varghese N."/>
            <person name="Submissions S."/>
        </authorList>
    </citation>
    <scope>NUCLEOTIDE SEQUENCE [LARGE SCALE GENOMIC DNA]</scope>
    <source>
        <strain evidence="11">DSM 24091</strain>
    </source>
</reference>
<protein>
    <submittedName>
        <fullName evidence="10">TonB-linked outer membrane protein, SusC/RagA family</fullName>
    </submittedName>
</protein>
<keyword evidence="3 7" id="KW-1134">Transmembrane beta strand</keyword>
<evidence type="ECO:0000313" key="11">
    <source>
        <dbReference type="Proteomes" id="UP000190150"/>
    </source>
</evidence>
<dbReference type="SUPFAM" id="SSF56935">
    <property type="entry name" value="Porins"/>
    <property type="match status" value="1"/>
</dbReference>
<keyword evidence="11" id="KW-1185">Reference proteome</keyword>
<evidence type="ECO:0000256" key="8">
    <source>
        <dbReference type="SAM" id="MobiDB-lite"/>
    </source>
</evidence>
<evidence type="ECO:0000256" key="3">
    <source>
        <dbReference type="ARBA" id="ARBA00022452"/>
    </source>
</evidence>
<feature type="compositionally biased region" description="Polar residues" evidence="8">
    <location>
        <begin position="26"/>
        <end position="39"/>
    </location>
</feature>
<dbReference type="OrthoDB" id="9768177at2"/>
<dbReference type="InterPro" id="IPR036942">
    <property type="entry name" value="Beta-barrel_TonB_sf"/>
</dbReference>
<name>A0A1T5DWG6_9SPHI</name>
<dbReference type="InterPro" id="IPR039426">
    <property type="entry name" value="TonB-dep_rcpt-like"/>
</dbReference>
<keyword evidence="4 7" id="KW-0812">Transmembrane</keyword>
<sequence length="1432" mass="160637">MNHQIFYASLQIYNYLLNLSRIKGSNSRSAVEGDSNTTRRSLEAVPNQSRSGVEGLPKSSRSLVEEESKSARSGWESATFQKGAQTKVELAYNQPITRVELEMNYQTTKDELATNLERTNVELATTQETPKNGTRIEQESYISAHKKLPERYCKGTGKVLNSGGKGTGEVLESYQRGTKEVLTGSRSVVGYDRDGDCFGVIPTSRNGEAVVNDLRMNRLILRSFRALCEEFRSKVESMVVKENRDRQIALKQADNKFVSILPQAGSGSILFSLKPREAHTFLLDKESMQRTQGVECSPKFRSSRLNLKNSPNKLGSNSLRFYTPPDPKFLTAVHSKAGYKPFAIRIQLIATMIFMLFSGLGLSGAVAQSPQHRGVVQQQQESVLRGVVLSEVDGMPVANATISVGAKTVHSVKDGTFRIAVDKPHGSLIIKHIGYKEQSVAYDKTSTLIKVRLEANETQIEEVEVVSTGFFSVPKERATGSFTHVNNELLSRSVGSNVIDRLKDVVPGITFNQTKIGKSNFYKEPSISIRGRSTIRGNAEPLVILDNFPYEGAIEDINPEDIESVTILQDAAAASIWGARAGNGVIVLTSKQGHREQPMQVNWRSDYSISAKPDLYYAPIIPMDEFIEVERFLFNKNAWNPYINQGYSYITPAIELLKQHRDKKLMDMELEEALDVLKGQDVRRDLEKYFYRPSSFRKTFLSFNGGGKRNTYYFSAGYDQNVSDKVGADNQRISINMRNSYELWKDKLKLDVGLLFAKALDRSSRNTSVGYNVLYDRLVDEVGNPLSIGGGNKFRQSYIDTAGNGLLKDWNYRPVEEIGLNPARTSGLSYQLSTGFEYKALDWLTLSGKYQYGSGTSEINWLWDAESFQMRNLYNQFTRINHAAGTATSAIPEGGQFNVTQSTFSNHNGRIQLAAHKDWGVHQFSMIMGGELNKRQTFRNVQETMLGYQPATETYTPMDLTARYPQYHVTSLGSLLVSPTQNQRETTDNRNVLMFGNASYSYDRRYTATFSVRKDRANIFGVEANKKGKPFMSAGVLWNLHEESFVQFPWLQKLSLRGTVGTMGNVSTASAYLTSQVGGSVNSDNGRKFQSIVTAPNPLLSWEKVRMLNLAMDFSLLNSKLSGTIERYYRTSTDLLSYNPMNPSSGISTLYGNWSAMKSSGWDISVNSRLRYSDFSWTGNLVFSHIKDRVTDYYEKPTNDRLYLTSSIGEYPIEGKPLNTIYSLPYAGLDSKGDPMGYLDGELSTDYANIYNNTPLSEYIYHGRATPSTFGSLRNSFAYKGLELSFMLSYHLGYYFRQKAFSSSSLYSLTGYGSAVFQSDYTQRWQQAGDEATTRVPRATYPANGNRESFYSMAEDHVQPGDHIRFRDIRLSYSFPSLKNGLIRNLQVYGYVDNVALLWAANDSGFDPLAIPDTGLTHPTPRTYALGLNLKF</sequence>
<evidence type="ECO:0000256" key="2">
    <source>
        <dbReference type="ARBA" id="ARBA00022448"/>
    </source>
</evidence>
<evidence type="ECO:0000259" key="9">
    <source>
        <dbReference type="Pfam" id="PF07715"/>
    </source>
</evidence>
<dbReference type="RefSeq" id="WP_079643116.1">
    <property type="nucleotide sequence ID" value="NZ_FUZF01000009.1"/>
</dbReference>
<evidence type="ECO:0000256" key="1">
    <source>
        <dbReference type="ARBA" id="ARBA00004571"/>
    </source>
</evidence>
<dbReference type="InterPro" id="IPR037066">
    <property type="entry name" value="Plug_dom_sf"/>
</dbReference>
<feature type="domain" description="TonB-dependent receptor plug" evidence="9">
    <location>
        <begin position="475"/>
        <end position="585"/>
    </location>
</feature>
<keyword evidence="2 7" id="KW-0813">Transport</keyword>